<accession>A0A1M6CP41</accession>
<proteinExistence type="predicted"/>
<dbReference type="InterPro" id="IPR029070">
    <property type="entry name" value="Chitinase_insertion_sf"/>
</dbReference>
<dbReference type="SMART" id="SM00636">
    <property type="entry name" value="Glyco_18"/>
    <property type="match status" value="1"/>
</dbReference>
<dbReference type="InterPro" id="IPR036582">
    <property type="entry name" value="Mao_N_sf"/>
</dbReference>
<reference evidence="3 4" key="1">
    <citation type="submission" date="2016-11" db="EMBL/GenBank/DDBJ databases">
        <authorList>
            <person name="Jaros S."/>
            <person name="Januszkiewicz K."/>
            <person name="Wedrychowicz H."/>
        </authorList>
    </citation>
    <scope>NUCLEOTIDE SEQUENCE [LARGE SCALE GENOMIC DNA]</scope>
    <source>
        <strain evidence="3 4">DSM 15970</strain>
    </source>
</reference>
<dbReference type="SUPFAM" id="SSF55383">
    <property type="entry name" value="Copper amine oxidase, domain N"/>
    <property type="match status" value="1"/>
</dbReference>
<dbReference type="AlphaFoldDB" id="A0A1M6CP41"/>
<evidence type="ECO:0000259" key="2">
    <source>
        <dbReference type="PROSITE" id="PS51910"/>
    </source>
</evidence>
<sequence length="566" mass="63596">MIRKKPILMVVIIVVIIVLAFFAVQLIKKYTPTNERADLTQVFGLDDNVNDSEIAAIVDEALVEENSAVYDGNVYINLTTIQNNINDKFYWDANENVLIFTTPTDVIKVATGSKDYYVNKNKNSMEYTIVKAEGSKVYVAAEFVKKFSGIEYTLFSDPGRVNITSTWGEITVADVKKNKQIRVKGGIKSPIIADVKKGDTLIILEQMDDWTKVCAEGGYIGYIQNRYLSDVRTQERVSDFEEPVYSSIRKEGRVNLVWHQVNNTTANGYLTDMTAGTKGINVVSPTWFALSDGDGNISSLAQKSYVDRAHQLGYEVWALIADFSDADTAGNYVSQVLPYTSKREKLVNKIISYAIEYDLDGINVDFEKVALENGRDYLQFLRELSIKCRNNNIILSIDNYVPSPWTEYYDIGQQGQIADYVVIMAYDEYAGSSAEAGPVASIGFVNKAITDSLAMMDSSKIILGIPFYTRVWKESGDEVTSNSYDMKTIDSIVANNGLTATWLDDMGLNYCEYESEGATYRIWIEDEKSIELKLKSMMDNNLAGAAFWKLGMETPEIWDVVIKYIN</sequence>
<name>A0A1M6CP41_9FIRM</name>
<dbReference type="EMBL" id="FQYT01000005">
    <property type="protein sequence ID" value="SHI62777.1"/>
    <property type="molecule type" value="Genomic_DNA"/>
</dbReference>
<dbReference type="GO" id="GO:0008061">
    <property type="term" value="F:chitin binding"/>
    <property type="evidence" value="ECO:0007669"/>
    <property type="project" value="InterPro"/>
</dbReference>
<dbReference type="InterPro" id="IPR017853">
    <property type="entry name" value="GH"/>
</dbReference>
<protein>
    <submittedName>
        <fullName evidence="3">Spore germination protein YaaH</fullName>
    </submittedName>
</protein>
<dbReference type="OrthoDB" id="9775889at2"/>
<feature type="transmembrane region" description="Helical" evidence="1">
    <location>
        <begin position="7"/>
        <end position="27"/>
    </location>
</feature>
<dbReference type="RefSeq" id="WP_094757270.1">
    <property type="nucleotide sequence ID" value="NZ_FQYT01000005.1"/>
</dbReference>
<keyword evidence="4" id="KW-1185">Reference proteome</keyword>
<keyword evidence="1" id="KW-0812">Transmembrane</keyword>
<feature type="domain" description="GH18" evidence="2">
    <location>
        <begin position="252"/>
        <end position="566"/>
    </location>
</feature>
<evidence type="ECO:0000313" key="3">
    <source>
        <dbReference type="EMBL" id="SHI62777.1"/>
    </source>
</evidence>
<dbReference type="InterPro" id="IPR011583">
    <property type="entry name" value="Chitinase_II/V-like_cat"/>
</dbReference>
<keyword evidence="1" id="KW-0472">Membrane</keyword>
<dbReference type="Gene3D" id="2.30.30.40">
    <property type="entry name" value="SH3 Domains"/>
    <property type="match status" value="1"/>
</dbReference>
<dbReference type="PANTHER" id="PTHR46066:SF2">
    <property type="entry name" value="CHITINASE DOMAIN-CONTAINING PROTEIN 1"/>
    <property type="match status" value="1"/>
</dbReference>
<dbReference type="STRING" id="1122934.SAMN02745691_00554"/>
<keyword evidence="1" id="KW-1133">Transmembrane helix</keyword>
<dbReference type="Pfam" id="PF00704">
    <property type="entry name" value="Glyco_hydro_18"/>
    <property type="match status" value="1"/>
</dbReference>
<dbReference type="InterPro" id="IPR001223">
    <property type="entry name" value="Glyco_hydro18_cat"/>
</dbReference>
<dbReference type="GO" id="GO:0005975">
    <property type="term" value="P:carbohydrate metabolic process"/>
    <property type="evidence" value="ECO:0007669"/>
    <property type="project" value="InterPro"/>
</dbReference>
<dbReference type="Pfam" id="PF08239">
    <property type="entry name" value="SH3_3"/>
    <property type="match status" value="1"/>
</dbReference>
<organism evidence="3 4">
    <name type="scientific">Parasporobacterium paucivorans DSM 15970</name>
    <dbReference type="NCBI Taxonomy" id="1122934"/>
    <lineage>
        <taxon>Bacteria</taxon>
        <taxon>Bacillati</taxon>
        <taxon>Bacillota</taxon>
        <taxon>Clostridia</taxon>
        <taxon>Lachnospirales</taxon>
        <taxon>Lachnospiraceae</taxon>
        <taxon>Parasporobacterium</taxon>
    </lineage>
</organism>
<dbReference type="InterPro" id="IPR003646">
    <property type="entry name" value="SH3-like_bac-type"/>
</dbReference>
<dbReference type="Gene3D" id="3.20.20.80">
    <property type="entry name" value="Glycosidases"/>
    <property type="match status" value="1"/>
</dbReference>
<dbReference type="Gene3D" id="3.10.50.10">
    <property type="match status" value="1"/>
</dbReference>
<dbReference type="Pfam" id="PF07833">
    <property type="entry name" value="Cu_amine_oxidN1"/>
    <property type="match status" value="1"/>
</dbReference>
<evidence type="ECO:0000313" key="4">
    <source>
        <dbReference type="Proteomes" id="UP000184342"/>
    </source>
</evidence>
<dbReference type="PANTHER" id="PTHR46066">
    <property type="entry name" value="CHITINASE DOMAIN-CONTAINING PROTEIN 1 FAMILY MEMBER"/>
    <property type="match status" value="1"/>
</dbReference>
<dbReference type="InterPro" id="IPR012854">
    <property type="entry name" value="Cu_amine_oxidase-like_N"/>
</dbReference>
<gene>
    <name evidence="3" type="ORF">SAMN02745691_00554</name>
</gene>
<dbReference type="Proteomes" id="UP000184342">
    <property type="component" value="Unassembled WGS sequence"/>
</dbReference>
<dbReference type="SUPFAM" id="SSF51445">
    <property type="entry name" value="(Trans)glycosidases"/>
    <property type="match status" value="1"/>
</dbReference>
<dbReference type="PROSITE" id="PS51910">
    <property type="entry name" value="GH18_2"/>
    <property type="match status" value="1"/>
</dbReference>
<evidence type="ECO:0000256" key="1">
    <source>
        <dbReference type="SAM" id="Phobius"/>
    </source>
</evidence>